<proteinExistence type="predicted"/>
<accession>A0ABU1VRU3</accession>
<organism evidence="2 3">
    <name type="scientific">Agrilutibacter niabensis</name>
    <dbReference type="NCBI Taxonomy" id="380628"/>
    <lineage>
        <taxon>Bacteria</taxon>
        <taxon>Pseudomonadati</taxon>
        <taxon>Pseudomonadota</taxon>
        <taxon>Gammaproteobacteria</taxon>
        <taxon>Lysobacterales</taxon>
        <taxon>Lysobacteraceae</taxon>
        <taxon>Agrilutibacter</taxon>
    </lineage>
</organism>
<gene>
    <name evidence="2" type="ORF">J2X04_002578</name>
</gene>
<dbReference type="Proteomes" id="UP001267878">
    <property type="component" value="Unassembled WGS sequence"/>
</dbReference>
<dbReference type="PROSITE" id="PS50801">
    <property type="entry name" value="STAS"/>
    <property type="match status" value="1"/>
</dbReference>
<evidence type="ECO:0000313" key="2">
    <source>
        <dbReference type="EMBL" id="MDR7100197.1"/>
    </source>
</evidence>
<dbReference type="Pfam" id="PF13466">
    <property type="entry name" value="STAS_2"/>
    <property type="match status" value="1"/>
</dbReference>
<dbReference type="EMBL" id="JAVDVW010000002">
    <property type="protein sequence ID" value="MDR7100197.1"/>
    <property type="molecule type" value="Genomic_DNA"/>
</dbReference>
<protein>
    <submittedName>
        <fullName evidence="2">Phospholipid transport system transporter-binding protein</fullName>
    </submittedName>
</protein>
<comment type="caution">
    <text evidence="2">The sequence shown here is derived from an EMBL/GenBank/DDBJ whole genome shotgun (WGS) entry which is preliminary data.</text>
</comment>
<dbReference type="SUPFAM" id="SSF52091">
    <property type="entry name" value="SpoIIaa-like"/>
    <property type="match status" value="1"/>
</dbReference>
<evidence type="ECO:0000259" key="1">
    <source>
        <dbReference type="PROSITE" id="PS50801"/>
    </source>
</evidence>
<keyword evidence="3" id="KW-1185">Reference proteome</keyword>
<dbReference type="RefSeq" id="WP_310054822.1">
    <property type="nucleotide sequence ID" value="NZ_JAVDVW010000002.1"/>
</dbReference>
<dbReference type="InterPro" id="IPR058548">
    <property type="entry name" value="MlaB-like_STAS"/>
</dbReference>
<feature type="domain" description="STAS" evidence="1">
    <location>
        <begin position="12"/>
        <end position="93"/>
    </location>
</feature>
<name>A0ABU1VRU3_9GAMM</name>
<dbReference type="InterPro" id="IPR036513">
    <property type="entry name" value="STAS_dom_sf"/>
</dbReference>
<evidence type="ECO:0000313" key="3">
    <source>
        <dbReference type="Proteomes" id="UP001267878"/>
    </source>
</evidence>
<sequence length="93" mass="9864">MTATCTLHDDTLAFTGILDRAAVAVLWPQIPRQLAGVRRFDLSAVPLVDSAGLALLAELAAMAGEGVRIDGSPEGLAELRRAYRLQDDLSFAA</sequence>
<reference evidence="2 3" key="1">
    <citation type="submission" date="2023-07" db="EMBL/GenBank/DDBJ databases">
        <title>Sorghum-associated microbial communities from plants grown in Nebraska, USA.</title>
        <authorList>
            <person name="Schachtman D."/>
        </authorList>
    </citation>
    <scope>NUCLEOTIDE SEQUENCE [LARGE SCALE GENOMIC DNA]</scope>
    <source>
        <strain evidence="2 3">BE187</strain>
    </source>
</reference>
<dbReference type="InterPro" id="IPR002645">
    <property type="entry name" value="STAS_dom"/>
</dbReference>